<comment type="caution">
    <text evidence="2">The sequence shown here is derived from an EMBL/GenBank/DDBJ whole genome shotgun (WGS) entry which is preliminary data.</text>
</comment>
<feature type="transmembrane region" description="Helical" evidence="1">
    <location>
        <begin position="133"/>
        <end position="155"/>
    </location>
</feature>
<reference evidence="2" key="1">
    <citation type="journal article" date="2023" name="Front. Microbiol.">
        <title>Phylogeography and host specificity of Pasteurellaceae pathogenic to sea-farmed fish in the north-east Atlantic.</title>
        <authorList>
            <person name="Gulla S."/>
            <person name="Colquhoun D.J."/>
            <person name="Olsen A.B."/>
            <person name="Spilsberg B."/>
            <person name="Lagesen K."/>
            <person name="Aakesson C.P."/>
            <person name="Strom S."/>
            <person name="Manji F."/>
            <person name="Birkbeck T.H."/>
            <person name="Nilsen H.K."/>
        </authorList>
    </citation>
    <scope>NUCLEOTIDE SEQUENCE</scope>
    <source>
        <strain evidence="2">TW16_20</strain>
    </source>
</reference>
<dbReference type="AlphaFoldDB" id="A0AAJ6N9N6"/>
<accession>A0AAJ6N9N6</accession>
<organism evidence="2 3">
    <name type="scientific">Phocoenobacter skyensis</name>
    <dbReference type="NCBI Taxonomy" id="97481"/>
    <lineage>
        <taxon>Bacteria</taxon>
        <taxon>Pseudomonadati</taxon>
        <taxon>Pseudomonadota</taxon>
        <taxon>Gammaproteobacteria</taxon>
        <taxon>Pasteurellales</taxon>
        <taxon>Pasteurellaceae</taxon>
        <taxon>Phocoenobacter</taxon>
    </lineage>
</organism>
<dbReference type="RefSeq" id="WP_306374590.1">
    <property type="nucleotide sequence ID" value="NZ_JASAYK010000006.1"/>
</dbReference>
<gene>
    <name evidence="2" type="ORF">QJU93_05325</name>
</gene>
<feature type="transmembrane region" description="Helical" evidence="1">
    <location>
        <begin position="25"/>
        <end position="44"/>
    </location>
</feature>
<keyword evidence="1" id="KW-0472">Membrane</keyword>
<dbReference type="EMBL" id="JASAYQ010000007">
    <property type="protein sequence ID" value="MDP8172775.1"/>
    <property type="molecule type" value="Genomic_DNA"/>
</dbReference>
<name>A0AAJ6N9N6_9PAST</name>
<evidence type="ECO:0000313" key="2">
    <source>
        <dbReference type="EMBL" id="MDP8172775.1"/>
    </source>
</evidence>
<evidence type="ECO:0000256" key="1">
    <source>
        <dbReference type="SAM" id="Phobius"/>
    </source>
</evidence>
<keyword evidence="1" id="KW-0812">Transmembrane</keyword>
<dbReference type="Proteomes" id="UP001236239">
    <property type="component" value="Unassembled WGS sequence"/>
</dbReference>
<feature type="transmembrane region" description="Helical" evidence="1">
    <location>
        <begin position="94"/>
        <end position="112"/>
    </location>
</feature>
<evidence type="ECO:0000313" key="3">
    <source>
        <dbReference type="Proteomes" id="UP001236239"/>
    </source>
</evidence>
<protein>
    <submittedName>
        <fullName evidence="2">Uncharacterized protein</fullName>
    </submittedName>
</protein>
<proteinExistence type="predicted"/>
<sequence length="157" mass="18726">MLDFLKAVPFIIIVTVLTQPETFGLPYGLIDAVIMVTTLMGFIFQNTEKFITGSLSSTIRGLPKYIFILLIVMNIFYLSYLYCNNETFIEQYWIMWHNSFLLIMLFSIVYCVDEYYEKQIFPDFINKFDDKQIYYTFLTIIYIIAKLIEFGWIRIKN</sequence>
<keyword evidence="1" id="KW-1133">Transmembrane helix</keyword>
<feature type="transmembrane region" description="Helical" evidence="1">
    <location>
        <begin position="65"/>
        <end position="82"/>
    </location>
</feature>